<dbReference type="Proteomes" id="UP000287615">
    <property type="component" value="Unassembled WGS sequence"/>
</dbReference>
<feature type="region of interest" description="Disordered" evidence="1">
    <location>
        <begin position="29"/>
        <end position="50"/>
    </location>
</feature>
<evidence type="ECO:0000313" key="4">
    <source>
        <dbReference type="Proteomes" id="UP000287615"/>
    </source>
</evidence>
<name>A0A3S3SUJ5_9BACT</name>
<protein>
    <submittedName>
        <fullName evidence="3">Uncharacterized protein</fullName>
    </submittedName>
</protein>
<comment type="caution">
    <text evidence="3">The sequence shown here is derived from an EMBL/GenBank/DDBJ whole genome shotgun (WGS) entry which is preliminary data.</text>
</comment>
<organism evidence="3 4">
    <name type="scientific">Candidatus Electrothrix marina</name>
    <dbReference type="NCBI Taxonomy" id="1859130"/>
    <lineage>
        <taxon>Bacteria</taxon>
        <taxon>Pseudomonadati</taxon>
        <taxon>Thermodesulfobacteriota</taxon>
        <taxon>Desulfobulbia</taxon>
        <taxon>Desulfobulbales</taxon>
        <taxon>Desulfobulbaceae</taxon>
        <taxon>Candidatus Electrothrix</taxon>
    </lineage>
</organism>
<dbReference type="PROSITE" id="PS51257">
    <property type="entry name" value="PROKAR_LIPOPROTEIN"/>
    <property type="match status" value="1"/>
</dbReference>
<accession>A0A3S3SUJ5</accession>
<reference evidence="3 4" key="1">
    <citation type="submission" date="2017-01" db="EMBL/GenBank/DDBJ databases">
        <title>The cable genome- insights into the physiology and evolution of filamentous bacteria capable of sulfide oxidation via long distance electron transfer.</title>
        <authorList>
            <person name="Schreiber L."/>
            <person name="Bjerg J.T."/>
            <person name="Boggild A."/>
            <person name="Van De Vossenberg J."/>
            <person name="Meysman F."/>
            <person name="Nielsen L.P."/>
            <person name="Schramm A."/>
            <person name="Kjeldsen K.U."/>
        </authorList>
    </citation>
    <scope>NUCLEOTIDE SEQUENCE [LARGE SCALE GENOMIC DNA]</scope>
    <source>
        <strain evidence="3">A3</strain>
    </source>
</reference>
<dbReference type="EMBL" id="MTKR01000038">
    <property type="protein sequence ID" value="RWX50681.1"/>
    <property type="molecule type" value="Genomic_DNA"/>
</dbReference>
<feature type="signal peptide" evidence="2">
    <location>
        <begin position="1"/>
        <end position="22"/>
    </location>
</feature>
<evidence type="ECO:0000256" key="2">
    <source>
        <dbReference type="SAM" id="SignalP"/>
    </source>
</evidence>
<sequence>MYATGKKIFLLILTGMFLTACGGHGTGGSVKIDNSPAQPEKKAPTVIVID</sequence>
<evidence type="ECO:0000313" key="3">
    <source>
        <dbReference type="EMBL" id="RWX50681.1"/>
    </source>
</evidence>
<dbReference type="AlphaFoldDB" id="A0A3S3SUJ5"/>
<evidence type="ECO:0000256" key="1">
    <source>
        <dbReference type="SAM" id="MobiDB-lite"/>
    </source>
</evidence>
<proteinExistence type="predicted"/>
<gene>
    <name evidence="3" type="ORF">VU00_10382</name>
</gene>
<feature type="chain" id="PRO_5018559700" evidence="2">
    <location>
        <begin position="23"/>
        <end position="50"/>
    </location>
</feature>
<keyword evidence="2" id="KW-0732">Signal</keyword>